<protein>
    <submittedName>
        <fullName evidence="1">Uncharacterized protein</fullName>
    </submittedName>
</protein>
<dbReference type="AlphaFoldDB" id="A0A147K0N6"/>
<reference evidence="1 2" key="1">
    <citation type="journal article" date="2016" name="Nat. Microbiol.">
        <title>Genomic inference of the metabolism of cosmopolitan subsurface Archaea, Hadesarchaea.</title>
        <authorList>
            <person name="Baker B.J."/>
            <person name="Saw J.H."/>
            <person name="Lind A.E."/>
            <person name="Lazar C.S."/>
            <person name="Hinrichs K.-U."/>
            <person name="Teske A.P."/>
            <person name="Ettema T.J."/>
        </authorList>
    </citation>
    <scope>NUCLEOTIDE SEQUENCE [LARGE SCALE GENOMIC DNA]</scope>
</reference>
<accession>A0A147K0N6</accession>
<gene>
    <name evidence="1" type="ORF">APZ16_02730</name>
</gene>
<evidence type="ECO:0000313" key="2">
    <source>
        <dbReference type="Proteomes" id="UP000074294"/>
    </source>
</evidence>
<dbReference type="Proteomes" id="UP000074294">
    <property type="component" value="Unassembled WGS sequence"/>
</dbReference>
<sequence>MREESGSAELLAIFTVFVVLSGVVALNTFEAGYARQMDAFQKRMAVDTTRAVASAVEAELNDSLRSAVAAAMFEAGKFAGSKAEVEARLRDYFNQRIAAGWSYSNFENIHVPLSDENSLQIEWLPDGSVRAHGYLAATFSHVSGAKAYGIKLDAGIAPRYGRMLYLANLAYSWAQEAPDIGALERELNENYAAEMFSFRIYWENGALRLTITELYGGRAITPENEG</sequence>
<name>A0A147K0N6_HADYE</name>
<proteinExistence type="predicted"/>
<dbReference type="EMBL" id="LQMQ01000007">
    <property type="protein sequence ID" value="KUO42370.1"/>
    <property type="molecule type" value="Genomic_DNA"/>
</dbReference>
<organism evidence="1 2">
    <name type="scientific">Hadarchaeum yellowstonense</name>
    <dbReference type="NCBI Taxonomy" id="1776334"/>
    <lineage>
        <taxon>Archaea</taxon>
        <taxon>Methanobacteriati</taxon>
        <taxon>Candidatus Hadarchaeota</taxon>
        <taxon>Candidatus Hadarchaeia</taxon>
        <taxon>Candidatus Hadarchaeales</taxon>
        <taxon>Candidatus Hadarchaeaceae</taxon>
        <taxon>Candidatus Hadarchaeum</taxon>
    </lineage>
</organism>
<evidence type="ECO:0000313" key="1">
    <source>
        <dbReference type="EMBL" id="KUO42370.1"/>
    </source>
</evidence>
<comment type="caution">
    <text evidence="1">The sequence shown here is derived from an EMBL/GenBank/DDBJ whole genome shotgun (WGS) entry which is preliminary data.</text>
</comment>
<dbReference type="STRING" id="1776334.APZ16_02730"/>